<evidence type="ECO:0000256" key="1">
    <source>
        <dbReference type="SAM" id="Phobius"/>
    </source>
</evidence>
<keyword evidence="1" id="KW-0812">Transmembrane</keyword>
<feature type="non-terminal residue" evidence="2">
    <location>
        <position position="1"/>
    </location>
</feature>
<feature type="transmembrane region" description="Helical" evidence="1">
    <location>
        <begin position="14"/>
        <end position="41"/>
    </location>
</feature>
<comment type="caution">
    <text evidence="2">The sequence shown here is derived from an EMBL/GenBank/DDBJ whole genome shotgun (WGS) entry which is preliminary data.</text>
</comment>
<dbReference type="AlphaFoldDB" id="A0AAN4ZG87"/>
<organism evidence="2 3">
    <name type="scientific">Pristionchus mayeri</name>
    <dbReference type="NCBI Taxonomy" id="1317129"/>
    <lineage>
        <taxon>Eukaryota</taxon>
        <taxon>Metazoa</taxon>
        <taxon>Ecdysozoa</taxon>
        <taxon>Nematoda</taxon>
        <taxon>Chromadorea</taxon>
        <taxon>Rhabditida</taxon>
        <taxon>Rhabditina</taxon>
        <taxon>Diplogasteromorpha</taxon>
        <taxon>Diplogasteroidea</taxon>
        <taxon>Neodiplogasteridae</taxon>
        <taxon>Pristionchus</taxon>
    </lineage>
</organism>
<reference evidence="3" key="1">
    <citation type="submission" date="2022-10" db="EMBL/GenBank/DDBJ databases">
        <title>Genome assembly of Pristionchus species.</title>
        <authorList>
            <person name="Yoshida K."/>
            <person name="Sommer R.J."/>
        </authorList>
    </citation>
    <scope>NUCLEOTIDE SEQUENCE [LARGE SCALE GENOMIC DNA]</scope>
    <source>
        <strain evidence="3">RS5460</strain>
    </source>
</reference>
<keyword evidence="1" id="KW-1133">Transmembrane helix</keyword>
<gene>
    <name evidence="2" type="ORF">PMAYCL1PPCAC_08681</name>
</gene>
<proteinExistence type="predicted"/>
<feature type="transmembrane region" description="Helical" evidence="1">
    <location>
        <begin position="198"/>
        <end position="220"/>
    </location>
</feature>
<feature type="transmembrane region" description="Helical" evidence="1">
    <location>
        <begin position="162"/>
        <end position="186"/>
    </location>
</feature>
<dbReference type="Proteomes" id="UP001328107">
    <property type="component" value="Unassembled WGS sequence"/>
</dbReference>
<sequence length="250" mass="28628">KQSFQAAASINRNLFIIIINGVTSMVTLLGLSLCIFISVRVFRHQIFHINQRILLVLIGTLLSVRATFSLYKGGWFLQRLLYITVVNTAYIFACHHFPSGFFHPPPLTVNSTFVVFCTSVSYPQIRWVSGDQNQCLRLIYILFNDNYNSYLMLNKFQSARIVYPNMICFTVLYTVCCSCTTLTAYLQTDGHQVELAVIIKEFGSLAFNVHIIAHPLILIWKEPTLWKNEQRIIEDPALALDAAKHFNKIK</sequence>
<dbReference type="EMBL" id="BTRK01000002">
    <property type="protein sequence ID" value="GMR38486.1"/>
    <property type="molecule type" value="Genomic_DNA"/>
</dbReference>
<keyword evidence="3" id="KW-1185">Reference proteome</keyword>
<protein>
    <submittedName>
        <fullName evidence="2">Uncharacterized protein</fullName>
    </submittedName>
</protein>
<evidence type="ECO:0000313" key="2">
    <source>
        <dbReference type="EMBL" id="GMR38486.1"/>
    </source>
</evidence>
<name>A0AAN4ZG87_9BILA</name>
<keyword evidence="1" id="KW-0472">Membrane</keyword>
<evidence type="ECO:0000313" key="3">
    <source>
        <dbReference type="Proteomes" id="UP001328107"/>
    </source>
</evidence>
<accession>A0AAN4ZG87</accession>
<feature type="transmembrane region" description="Helical" evidence="1">
    <location>
        <begin position="76"/>
        <end position="93"/>
    </location>
</feature>
<feature type="transmembrane region" description="Helical" evidence="1">
    <location>
        <begin position="53"/>
        <end position="70"/>
    </location>
</feature>